<evidence type="ECO:0000313" key="1">
    <source>
        <dbReference type="EMBL" id="OAP57215.1"/>
    </source>
</evidence>
<name>A0A178ZDR9_9EURO</name>
<gene>
    <name evidence="1" type="ORF">AYL99_07953</name>
</gene>
<keyword evidence="2" id="KW-1185">Reference proteome</keyword>
<organism evidence="1 2">
    <name type="scientific">Fonsecaea erecta</name>
    <dbReference type="NCBI Taxonomy" id="1367422"/>
    <lineage>
        <taxon>Eukaryota</taxon>
        <taxon>Fungi</taxon>
        <taxon>Dikarya</taxon>
        <taxon>Ascomycota</taxon>
        <taxon>Pezizomycotina</taxon>
        <taxon>Eurotiomycetes</taxon>
        <taxon>Chaetothyriomycetidae</taxon>
        <taxon>Chaetothyriales</taxon>
        <taxon>Herpotrichiellaceae</taxon>
        <taxon>Fonsecaea</taxon>
    </lineage>
</organism>
<dbReference type="GeneID" id="30012121"/>
<proteinExistence type="predicted"/>
<sequence>MYLTLVWNALGARAIRGGLNRVNSTVCNPTAHSPQPRIAFKTLAFVHFGPGIRTLDKS</sequence>
<reference evidence="1 2" key="1">
    <citation type="submission" date="2016-04" db="EMBL/GenBank/DDBJ databases">
        <title>Draft genome of Fonsecaea erecta CBS 125763.</title>
        <authorList>
            <person name="Weiss V.A."/>
            <person name="Vicente V.A."/>
            <person name="Raittz R.T."/>
            <person name="Moreno L.F."/>
            <person name="De Souza E.M."/>
            <person name="Pedrosa F.O."/>
            <person name="Steffens M.B."/>
            <person name="Faoro H."/>
            <person name="Tadra-Sfeir M.Z."/>
            <person name="Najafzadeh M.J."/>
            <person name="Felipe M.S."/>
            <person name="Teixeira M."/>
            <person name="Sun J."/>
            <person name="Xi L."/>
            <person name="Gomes R."/>
            <person name="De Azevedo C.M."/>
            <person name="Salgado C.G."/>
            <person name="Da Silva M.B."/>
            <person name="Nascimento M.F."/>
            <person name="Queiroz-Telles F."/>
            <person name="Attili D.S."/>
            <person name="Gorbushina A."/>
        </authorList>
    </citation>
    <scope>NUCLEOTIDE SEQUENCE [LARGE SCALE GENOMIC DNA]</scope>
    <source>
        <strain evidence="1 2">CBS 125763</strain>
    </source>
</reference>
<dbReference type="EMBL" id="LVYI01000007">
    <property type="protein sequence ID" value="OAP57215.1"/>
    <property type="molecule type" value="Genomic_DNA"/>
</dbReference>
<evidence type="ECO:0000313" key="2">
    <source>
        <dbReference type="Proteomes" id="UP000078343"/>
    </source>
</evidence>
<dbReference type="Proteomes" id="UP000078343">
    <property type="component" value="Unassembled WGS sequence"/>
</dbReference>
<dbReference type="AlphaFoldDB" id="A0A178ZDR9"/>
<comment type="caution">
    <text evidence="1">The sequence shown here is derived from an EMBL/GenBank/DDBJ whole genome shotgun (WGS) entry which is preliminary data.</text>
</comment>
<protein>
    <submittedName>
        <fullName evidence="1">Uncharacterized protein</fullName>
    </submittedName>
</protein>
<accession>A0A178ZDR9</accession>
<dbReference type="RefSeq" id="XP_018690582.1">
    <property type="nucleotide sequence ID" value="XM_018839461.1"/>
</dbReference>